<feature type="compositionally biased region" description="Pro residues" evidence="1">
    <location>
        <begin position="1"/>
        <end position="11"/>
    </location>
</feature>
<dbReference type="InterPro" id="IPR001878">
    <property type="entry name" value="Znf_CCHC"/>
</dbReference>
<dbReference type="Pfam" id="PF00098">
    <property type="entry name" value="zf-CCHC"/>
    <property type="match status" value="1"/>
</dbReference>
<dbReference type="GO" id="GO:0008270">
    <property type="term" value="F:zinc ion binding"/>
    <property type="evidence" value="ECO:0007669"/>
    <property type="project" value="InterPro"/>
</dbReference>
<sequence>MPHPGPPPYYPFSPQQRGRGRGAARVPWQVNNGSCFVCGAVDHWAASCPQAQPQQWQPPRQTYQARGQRRGQRRGGPQGRGQHNYHPTPPPGAPGTGQYPVHQQQDGCEDQQWE</sequence>
<name>A0A9Q0DFP1_9TELE</name>
<comment type="caution">
    <text evidence="3">The sequence shown here is derived from an EMBL/GenBank/DDBJ whole genome shotgun (WGS) entry which is preliminary data.</text>
</comment>
<proteinExistence type="predicted"/>
<dbReference type="SUPFAM" id="SSF57756">
    <property type="entry name" value="Retrovirus zinc finger-like domains"/>
    <property type="match status" value="1"/>
</dbReference>
<evidence type="ECO:0000313" key="3">
    <source>
        <dbReference type="EMBL" id="KAJ3587452.1"/>
    </source>
</evidence>
<gene>
    <name evidence="3" type="ORF">NHX12_011049</name>
</gene>
<dbReference type="Proteomes" id="UP001148018">
    <property type="component" value="Unassembled WGS sequence"/>
</dbReference>
<accession>A0A9Q0DFP1</accession>
<dbReference type="SMART" id="SM00343">
    <property type="entry name" value="ZnF_C2HC"/>
    <property type="match status" value="1"/>
</dbReference>
<dbReference type="EMBL" id="JANIIK010000116">
    <property type="protein sequence ID" value="KAJ3587452.1"/>
    <property type="molecule type" value="Genomic_DNA"/>
</dbReference>
<feature type="domain" description="CCHC-type" evidence="2">
    <location>
        <begin position="34"/>
        <end position="50"/>
    </location>
</feature>
<protein>
    <recommendedName>
        <fullName evidence="2">CCHC-type domain-containing protein</fullName>
    </recommendedName>
</protein>
<evidence type="ECO:0000256" key="1">
    <source>
        <dbReference type="SAM" id="MobiDB-lite"/>
    </source>
</evidence>
<dbReference type="GO" id="GO:0003676">
    <property type="term" value="F:nucleic acid binding"/>
    <property type="evidence" value="ECO:0007669"/>
    <property type="project" value="InterPro"/>
</dbReference>
<dbReference type="Gene3D" id="4.10.60.10">
    <property type="entry name" value="Zinc finger, CCHC-type"/>
    <property type="match status" value="1"/>
</dbReference>
<organism evidence="3 4">
    <name type="scientific">Muraenolepis orangiensis</name>
    <name type="common">Patagonian moray cod</name>
    <dbReference type="NCBI Taxonomy" id="630683"/>
    <lineage>
        <taxon>Eukaryota</taxon>
        <taxon>Metazoa</taxon>
        <taxon>Chordata</taxon>
        <taxon>Craniata</taxon>
        <taxon>Vertebrata</taxon>
        <taxon>Euteleostomi</taxon>
        <taxon>Actinopterygii</taxon>
        <taxon>Neopterygii</taxon>
        <taxon>Teleostei</taxon>
        <taxon>Neoteleostei</taxon>
        <taxon>Acanthomorphata</taxon>
        <taxon>Zeiogadaria</taxon>
        <taxon>Gadariae</taxon>
        <taxon>Gadiformes</taxon>
        <taxon>Muraenolepidoidei</taxon>
        <taxon>Muraenolepididae</taxon>
        <taxon>Muraenolepis</taxon>
    </lineage>
</organism>
<evidence type="ECO:0000313" key="4">
    <source>
        <dbReference type="Proteomes" id="UP001148018"/>
    </source>
</evidence>
<feature type="region of interest" description="Disordered" evidence="1">
    <location>
        <begin position="49"/>
        <end position="114"/>
    </location>
</feature>
<dbReference type="AlphaFoldDB" id="A0A9Q0DFP1"/>
<evidence type="ECO:0000259" key="2">
    <source>
        <dbReference type="SMART" id="SM00343"/>
    </source>
</evidence>
<dbReference type="InterPro" id="IPR036875">
    <property type="entry name" value="Znf_CCHC_sf"/>
</dbReference>
<feature type="region of interest" description="Disordered" evidence="1">
    <location>
        <begin position="1"/>
        <end position="25"/>
    </location>
</feature>
<reference evidence="3" key="1">
    <citation type="submission" date="2022-07" db="EMBL/GenBank/DDBJ databases">
        <title>Chromosome-level genome of Muraenolepis orangiensis.</title>
        <authorList>
            <person name="Kim J."/>
        </authorList>
    </citation>
    <scope>NUCLEOTIDE SEQUENCE</scope>
    <source>
        <strain evidence="3">KU_S4_2022</strain>
        <tissue evidence="3">Muscle</tissue>
    </source>
</reference>
<keyword evidence="4" id="KW-1185">Reference proteome</keyword>
<feature type="compositionally biased region" description="Low complexity" evidence="1">
    <location>
        <begin position="49"/>
        <end position="66"/>
    </location>
</feature>